<dbReference type="CDD" id="cd02135">
    <property type="entry name" value="YdjA-like"/>
    <property type="match status" value="1"/>
</dbReference>
<keyword evidence="6 7" id="KW-0520">NAD</keyword>
<dbReference type="KEGG" id="kge:TQ33_0893"/>
<evidence type="ECO:0000256" key="6">
    <source>
        <dbReference type="ARBA" id="ARBA00023027"/>
    </source>
</evidence>
<dbReference type="Gene3D" id="3.40.109.10">
    <property type="entry name" value="NADH Oxidase"/>
    <property type="match status" value="1"/>
</dbReference>
<keyword evidence="2 7" id="KW-0285">Flavoprotein</keyword>
<evidence type="ECO:0000256" key="2">
    <source>
        <dbReference type="ARBA" id="ARBA00022630"/>
    </source>
</evidence>
<dbReference type="InterPro" id="IPR029479">
    <property type="entry name" value="Nitroreductase"/>
</dbReference>
<keyword evidence="3 7" id="KW-0288">FMN</keyword>
<keyword evidence="4 7" id="KW-0521">NADP</keyword>
<dbReference type="AlphaFoldDB" id="A0A0F6TPY2"/>
<feature type="binding site" evidence="8">
    <location>
        <position position="33"/>
    </location>
    <ligand>
        <name>FMN</name>
        <dbReference type="ChEBI" id="CHEBI:58210"/>
        <note>ligand shared between dimeric partners</note>
    </ligand>
</feature>
<evidence type="ECO:0000256" key="3">
    <source>
        <dbReference type="ARBA" id="ARBA00022643"/>
    </source>
</evidence>
<dbReference type="STRING" id="914150.TQ33_0893"/>
<dbReference type="Pfam" id="PF00881">
    <property type="entry name" value="Nitroreductase"/>
    <property type="match status" value="1"/>
</dbReference>
<dbReference type="RefSeq" id="WP_046560993.1">
    <property type="nucleotide sequence ID" value="NZ_CP010975.1"/>
</dbReference>
<dbReference type="HOGENOM" id="CLU_070764_5_0_6"/>
<dbReference type="PANTHER" id="PTHR43821">
    <property type="entry name" value="NAD(P)H NITROREDUCTASE YDJA-RELATED"/>
    <property type="match status" value="1"/>
</dbReference>
<comment type="similarity">
    <text evidence="1 7">Belongs to the nitroreductase family.</text>
</comment>
<dbReference type="OrthoDB" id="9804207at2"/>
<dbReference type="EMBL" id="CP010975">
    <property type="protein sequence ID" value="AKE51862.1"/>
    <property type="molecule type" value="Genomic_DNA"/>
</dbReference>
<name>A0A0F6TPY2_9GAMM</name>
<evidence type="ECO:0000313" key="10">
    <source>
        <dbReference type="EMBL" id="AKE51862.1"/>
    </source>
</evidence>
<feature type="binding site" evidence="8">
    <location>
        <position position="37"/>
    </location>
    <ligand>
        <name>FMN</name>
        <dbReference type="ChEBI" id="CHEBI:58210"/>
        <note>ligand shared between dimeric partners</note>
    </ligand>
</feature>
<dbReference type="InterPro" id="IPR000415">
    <property type="entry name" value="Nitroreductase-like"/>
</dbReference>
<accession>A0A0F6TPY2</accession>
<comment type="cofactor">
    <cofactor evidence="8">
        <name>FMN</name>
        <dbReference type="ChEBI" id="CHEBI:58210"/>
    </cofactor>
    <text evidence="8">Binds 1 FMN per subunit.</text>
</comment>
<evidence type="ECO:0000313" key="11">
    <source>
        <dbReference type="Proteomes" id="UP000034071"/>
    </source>
</evidence>
<sequence>MIESIINRVSCGRLEAPAPSKEHLDLMFKAALRAPDHKGLKPWEYIVFEGEEALSRFGEYLLQASLKDNPDLDEAKQEKIKNKPHRAPMVVVAVAKANNNPKVPHVEEILSAGAGVQNLILGAYDLGYGAYWRTGSLAFNDHMKQPLSLDFEDTIIGFIYLGTPSVELKSKPVPEVDDFVRWG</sequence>
<dbReference type="EC" id="1.-.-.-" evidence="7"/>
<evidence type="ECO:0000256" key="5">
    <source>
        <dbReference type="ARBA" id="ARBA00023002"/>
    </source>
</evidence>
<proteinExistence type="inferred from homology"/>
<evidence type="ECO:0000256" key="1">
    <source>
        <dbReference type="ARBA" id="ARBA00007118"/>
    </source>
</evidence>
<dbReference type="PANTHER" id="PTHR43821:SF1">
    <property type="entry name" value="NAD(P)H NITROREDUCTASE YDJA-RELATED"/>
    <property type="match status" value="1"/>
</dbReference>
<dbReference type="Proteomes" id="UP000034071">
    <property type="component" value="Chromosome"/>
</dbReference>
<evidence type="ECO:0000256" key="7">
    <source>
        <dbReference type="PIRNR" id="PIRNR000232"/>
    </source>
</evidence>
<evidence type="ECO:0000259" key="9">
    <source>
        <dbReference type="Pfam" id="PF00881"/>
    </source>
</evidence>
<dbReference type="GO" id="GO:0016491">
    <property type="term" value="F:oxidoreductase activity"/>
    <property type="evidence" value="ECO:0007669"/>
    <property type="project" value="UniProtKB-UniRule"/>
</dbReference>
<gene>
    <name evidence="10" type="ORF">TQ33_0893</name>
</gene>
<dbReference type="InterPro" id="IPR026021">
    <property type="entry name" value="YdjA-like"/>
</dbReference>
<dbReference type="PIRSF" id="PIRSF000232">
    <property type="entry name" value="YdjA"/>
    <property type="match status" value="1"/>
</dbReference>
<evidence type="ECO:0000256" key="4">
    <source>
        <dbReference type="ARBA" id="ARBA00022857"/>
    </source>
</evidence>
<protein>
    <recommendedName>
        <fullName evidence="7">Putative NAD(P)H nitroreductase</fullName>
        <ecNumber evidence="7">1.-.-.-</ecNumber>
    </recommendedName>
</protein>
<dbReference type="SUPFAM" id="SSF55469">
    <property type="entry name" value="FMN-dependent nitroreductase-like"/>
    <property type="match status" value="1"/>
</dbReference>
<dbReference type="InterPro" id="IPR052530">
    <property type="entry name" value="NAD(P)H_nitroreductase"/>
</dbReference>
<feature type="domain" description="Nitroreductase" evidence="9">
    <location>
        <begin position="7"/>
        <end position="162"/>
    </location>
</feature>
<reference evidence="10 11" key="1">
    <citation type="submission" date="2015-02" db="EMBL/GenBank/DDBJ databases">
        <title>Complete genome sequence of Kangiella geojedonensis strain YCS-5T.</title>
        <authorList>
            <person name="Kim K.M."/>
        </authorList>
    </citation>
    <scope>NUCLEOTIDE SEQUENCE [LARGE SCALE GENOMIC DNA]</scope>
    <source>
        <strain evidence="10 11">YCS-5</strain>
    </source>
</reference>
<feature type="binding site" description="in other chain" evidence="8">
    <location>
        <begin position="132"/>
        <end position="134"/>
    </location>
    <ligand>
        <name>FMN</name>
        <dbReference type="ChEBI" id="CHEBI:58210"/>
        <note>ligand shared between dimeric partners</note>
    </ligand>
</feature>
<feature type="binding site" description="in other chain" evidence="8">
    <location>
        <begin position="8"/>
        <end position="10"/>
    </location>
    <ligand>
        <name>FMN</name>
        <dbReference type="ChEBI" id="CHEBI:58210"/>
        <note>ligand shared between dimeric partners</note>
    </ligand>
</feature>
<evidence type="ECO:0000256" key="8">
    <source>
        <dbReference type="PIRSR" id="PIRSR000232-1"/>
    </source>
</evidence>
<organism evidence="10 11">
    <name type="scientific">Kangiella geojedonensis</name>
    <dbReference type="NCBI Taxonomy" id="914150"/>
    <lineage>
        <taxon>Bacteria</taxon>
        <taxon>Pseudomonadati</taxon>
        <taxon>Pseudomonadota</taxon>
        <taxon>Gammaproteobacteria</taxon>
        <taxon>Kangiellales</taxon>
        <taxon>Kangiellaceae</taxon>
        <taxon>Kangiella</taxon>
    </lineage>
</organism>
<keyword evidence="11" id="KW-1185">Reference proteome</keyword>
<keyword evidence="5 7" id="KW-0560">Oxidoreductase</keyword>